<sequence length="428" mass="47428">MPGGPDARVDLPQFPVGDFLDQFQRQRPEPDDVLPAIEPVEELWPEGAFQIAHRLFHRRGKLEVCVEEMRLTDVGGHQDERVREADGQPAIVGQPSVVQHLEEDVEDVRMRLLDLVEEDDGMRIAAHGVGEDAACLIAFVARRRADQLGQRVLLHVFRHVETQHRLFVILQRHGQRLGDLGLADTGRAAEHERPLRLVRFLQPRIGHQHRADQFLDRMVLAVDPRLQRLIERQELFAFVLVQLLGGDAGNRRELQRDGGCAQRETGVHLFLQGVEGPLVVGDGGRGLPDLLQDAVFLARAEARAPGKTGREGGRGLRRGSLGAFLLPFSGQLLFKGQQQLLSAALRVAQGGQPVGLCRPVGLGGRQHPLQLVALADDVGRASGVRQCLDLRQRGAKAGQVRRSAVHRLPVGRERPVDQVERAFRLGAR</sequence>
<dbReference type="AntiFam" id="ANF00007">
    <property type="entry name" value="Shadow ORF (opposite clpB)"/>
</dbReference>
<dbReference type="AlphaFoldDB" id="A3K6L6"/>
<dbReference type="Proteomes" id="UP000005713">
    <property type="component" value="Unassembled WGS sequence"/>
</dbReference>
<proteinExistence type="predicted"/>
<evidence type="ECO:0000313" key="1">
    <source>
        <dbReference type="EMBL" id="EBA06993.1"/>
    </source>
</evidence>
<protein>
    <submittedName>
        <fullName evidence="1">200 kDa antigen p200, putative</fullName>
    </submittedName>
</protein>
<dbReference type="EMBL" id="AAYA01000011">
    <property type="protein sequence ID" value="EBA06993.1"/>
    <property type="molecule type" value="Genomic_DNA"/>
</dbReference>
<keyword evidence="2" id="KW-1185">Reference proteome</keyword>
<organism evidence="1 2">
    <name type="scientific">Sagittula stellata (strain ATCC 700073 / DSM 11524 / E-37)</name>
    <dbReference type="NCBI Taxonomy" id="388399"/>
    <lineage>
        <taxon>Bacteria</taxon>
        <taxon>Pseudomonadati</taxon>
        <taxon>Pseudomonadota</taxon>
        <taxon>Alphaproteobacteria</taxon>
        <taxon>Rhodobacterales</taxon>
        <taxon>Roseobacteraceae</taxon>
        <taxon>Sagittula</taxon>
    </lineage>
</organism>
<gene>
    <name evidence="1" type="ORF">SSE37_12386</name>
</gene>
<dbReference type="eggNOG" id="ENOG5030U67">
    <property type="taxonomic scope" value="Bacteria"/>
</dbReference>
<accession>A3K6L6</accession>
<name>A3K6L6_SAGS3</name>
<comment type="caution">
    <text evidence="1">The sequence shown here is derived from an EMBL/GenBank/DDBJ whole genome shotgun (WGS) entry which is preliminary data.</text>
</comment>
<evidence type="ECO:0000313" key="2">
    <source>
        <dbReference type="Proteomes" id="UP000005713"/>
    </source>
</evidence>
<reference evidence="1 2" key="1">
    <citation type="submission" date="2006-06" db="EMBL/GenBank/DDBJ databases">
        <authorList>
            <person name="Moran M.A."/>
            <person name="Ferriera S."/>
            <person name="Johnson J."/>
            <person name="Kravitz S."/>
            <person name="Beeson K."/>
            <person name="Sutton G."/>
            <person name="Rogers Y.-H."/>
            <person name="Friedman R."/>
            <person name="Frazier M."/>
            <person name="Venter J.C."/>
        </authorList>
    </citation>
    <scope>NUCLEOTIDE SEQUENCE [LARGE SCALE GENOMIC DNA]</scope>
    <source>
        <strain evidence="1 2">E-37</strain>
    </source>
</reference>